<organism evidence="1 2">
    <name type="scientific">Brassica cretica</name>
    <name type="common">Mustard</name>
    <dbReference type="NCBI Taxonomy" id="69181"/>
    <lineage>
        <taxon>Eukaryota</taxon>
        <taxon>Viridiplantae</taxon>
        <taxon>Streptophyta</taxon>
        <taxon>Embryophyta</taxon>
        <taxon>Tracheophyta</taxon>
        <taxon>Spermatophyta</taxon>
        <taxon>Magnoliopsida</taxon>
        <taxon>eudicotyledons</taxon>
        <taxon>Gunneridae</taxon>
        <taxon>Pentapetalae</taxon>
        <taxon>rosids</taxon>
        <taxon>malvids</taxon>
        <taxon>Brassicales</taxon>
        <taxon>Brassicaceae</taxon>
        <taxon>Brassiceae</taxon>
        <taxon>Brassica</taxon>
    </lineage>
</organism>
<dbReference type="Proteomes" id="UP000712600">
    <property type="component" value="Unassembled WGS sequence"/>
</dbReference>
<accession>A0A8S9PBW3</accession>
<comment type="caution">
    <text evidence="1">The sequence shown here is derived from an EMBL/GenBank/DDBJ whole genome shotgun (WGS) entry which is preliminary data.</text>
</comment>
<name>A0A8S9PBW3_BRACR</name>
<proteinExistence type="predicted"/>
<dbReference type="EMBL" id="QGKX02001521">
    <property type="protein sequence ID" value="KAF3513606.1"/>
    <property type="molecule type" value="Genomic_DNA"/>
</dbReference>
<evidence type="ECO:0000313" key="1">
    <source>
        <dbReference type="EMBL" id="KAF3513606.1"/>
    </source>
</evidence>
<dbReference type="AlphaFoldDB" id="A0A8S9PBW3"/>
<evidence type="ECO:0000313" key="2">
    <source>
        <dbReference type="Proteomes" id="UP000712600"/>
    </source>
</evidence>
<gene>
    <name evidence="1" type="ORF">F2Q69_00009894</name>
</gene>
<protein>
    <submittedName>
        <fullName evidence="1">Uncharacterized protein</fullName>
    </submittedName>
</protein>
<sequence>MASPSAVSEDRKSDDLEIVSVGALYSGSSDKKYWSSSRSDELGYISCSLIEGTLPMNTRSNSVLLILNNFDLRTVSSEISEEIPTSSPRKCFFGMSSESLIIGIPSEFSEEILLSDEKFPTTILVGMSSEYRYSEDIPTIFVVGIPV</sequence>
<reference evidence="1" key="1">
    <citation type="submission" date="2019-12" db="EMBL/GenBank/DDBJ databases">
        <title>Genome sequencing and annotation of Brassica cretica.</title>
        <authorList>
            <person name="Studholme D.J."/>
            <person name="Sarris P."/>
        </authorList>
    </citation>
    <scope>NUCLEOTIDE SEQUENCE</scope>
    <source>
        <strain evidence="1">PFS-109/04</strain>
        <tissue evidence="1">Leaf</tissue>
    </source>
</reference>